<keyword evidence="12" id="KW-1185">Reference proteome</keyword>
<evidence type="ECO:0000313" key="11">
    <source>
        <dbReference type="EnsemblMetazoa" id="G1700.2:cds"/>
    </source>
</evidence>
<evidence type="ECO:0000256" key="9">
    <source>
        <dbReference type="SAM" id="Phobius"/>
    </source>
</evidence>
<feature type="transmembrane region" description="Helical" evidence="9">
    <location>
        <begin position="316"/>
        <end position="337"/>
    </location>
</feature>
<organism evidence="11 12">
    <name type="scientific">Magallana gigas</name>
    <name type="common">Pacific oyster</name>
    <name type="synonym">Crassostrea gigas</name>
    <dbReference type="NCBI Taxonomy" id="29159"/>
    <lineage>
        <taxon>Eukaryota</taxon>
        <taxon>Metazoa</taxon>
        <taxon>Spiralia</taxon>
        <taxon>Lophotrochozoa</taxon>
        <taxon>Mollusca</taxon>
        <taxon>Bivalvia</taxon>
        <taxon>Autobranchia</taxon>
        <taxon>Pteriomorphia</taxon>
        <taxon>Ostreida</taxon>
        <taxon>Ostreoidea</taxon>
        <taxon>Ostreidae</taxon>
        <taxon>Magallana</taxon>
    </lineage>
</organism>
<keyword evidence="3 9" id="KW-1133">Transmembrane helix</keyword>
<dbReference type="Pfam" id="PF00001">
    <property type="entry name" value="7tm_1"/>
    <property type="match status" value="1"/>
</dbReference>
<dbReference type="Proteomes" id="UP000005408">
    <property type="component" value="Unassembled WGS sequence"/>
</dbReference>
<feature type="transmembrane region" description="Helical" evidence="9">
    <location>
        <begin position="357"/>
        <end position="376"/>
    </location>
</feature>
<dbReference type="AlphaFoldDB" id="A0A8W8J4F7"/>
<dbReference type="FunFam" id="1.20.1070.10:FF:000291">
    <property type="entry name" value="Predicted protein"/>
    <property type="match status" value="1"/>
</dbReference>
<dbReference type="PRINTS" id="PR00237">
    <property type="entry name" value="GPCRRHODOPSN"/>
</dbReference>
<sequence length="435" mass="49760">MINMKESQNHTREKTDVGTEDAIALFIVKEHFEKLMMENLTNIPANLSGTRDNSSVPIECTDIFCRPDEEYLDYLEDYVFPDDWEWGIIILYAITFIVGLSGNVLVCFAVWRNRSMRTVTNIFIVNLAIADLAVIIICLPPTLLSDVTETWYFGFAMCKIALFLQTTSVAVSVFTLSAISVERWYAICYPLRFKSTKRRAKIIILVIWIIAFLLALPEVIVADLTRFVKRQYIDLLIFCGPQWSDKTNQVVYQSVIIVLMYLLPLVLMTVTYSMIAVVLWTGKIPGAIESANRPMMDGNVNRAEEQLESRKKAAKMLITVVIGFAVCYFPVHLFNILRYADALRFVAPRMIQVLSMISHWLPYLNSSINPIIYNFMSAKFRKEFTAACCCTKRRRAFSVHYKSGVSTFSCASQYTHRNNSNSCTEQVLLSTYPDH</sequence>
<dbReference type="GO" id="GO:0007631">
    <property type="term" value="P:feeding behavior"/>
    <property type="evidence" value="ECO:0007669"/>
    <property type="project" value="InterPro"/>
</dbReference>
<evidence type="ECO:0000256" key="3">
    <source>
        <dbReference type="ARBA" id="ARBA00022989"/>
    </source>
</evidence>
<feature type="transmembrane region" description="Helical" evidence="9">
    <location>
        <begin position="202"/>
        <end position="222"/>
    </location>
</feature>
<name>A0A8W8J4F7_MAGGI</name>
<dbReference type="SUPFAM" id="SSF81321">
    <property type="entry name" value="Family A G protein-coupled receptor-like"/>
    <property type="match status" value="1"/>
</dbReference>
<comment type="subcellular location">
    <subcellularLocation>
        <location evidence="1">Membrane</location>
        <topology evidence="1">Multi-pass membrane protein</topology>
    </subcellularLocation>
</comment>
<dbReference type="OMA" id="HTLCKVI"/>
<protein>
    <recommendedName>
        <fullName evidence="10">G-protein coupled receptors family 1 profile domain-containing protein</fullName>
    </recommendedName>
</protein>
<dbReference type="KEGG" id="crg:105340587"/>
<keyword evidence="4 8" id="KW-0297">G-protein coupled receptor</keyword>
<evidence type="ECO:0000256" key="4">
    <source>
        <dbReference type="ARBA" id="ARBA00023040"/>
    </source>
</evidence>
<evidence type="ECO:0000256" key="8">
    <source>
        <dbReference type="RuleBase" id="RU000688"/>
    </source>
</evidence>
<feature type="domain" description="G-protein coupled receptors family 1 profile" evidence="10">
    <location>
        <begin position="102"/>
        <end position="373"/>
    </location>
</feature>
<dbReference type="PANTHER" id="PTHR45695">
    <property type="entry name" value="LEUCOKININ RECEPTOR-RELATED"/>
    <property type="match status" value="1"/>
</dbReference>
<evidence type="ECO:0000256" key="2">
    <source>
        <dbReference type="ARBA" id="ARBA00022692"/>
    </source>
</evidence>
<dbReference type="PRINTS" id="PR01064">
    <property type="entry name" value="OREXINR"/>
</dbReference>
<feature type="transmembrane region" description="Helical" evidence="9">
    <location>
        <begin position="150"/>
        <end position="181"/>
    </location>
</feature>
<dbReference type="EnsemblMetazoa" id="G1700.2">
    <property type="protein sequence ID" value="G1700.2:cds"/>
    <property type="gene ID" value="G1700"/>
</dbReference>
<keyword evidence="5 9" id="KW-0472">Membrane</keyword>
<dbReference type="RefSeq" id="XP_011445021.2">
    <property type="nucleotide sequence ID" value="XM_011446719.4"/>
</dbReference>
<proteinExistence type="inferred from homology"/>
<accession>A0A8W8J4F7</accession>
<evidence type="ECO:0000313" key="12">
    <source>
        <dbReference type="Proteomes" id="UP000005408"/>
    </source>
</evidence>
<dbReference type="InterPro" id="IPR000276">
    <property type="entry name" value="GPCR_Rhodpsn"/>
</dbReference>
<comment type="similarity">
    <text evidence="8">Belongs to the G-protein coupled receptor 1 family.</text>
</comment>
<dbReference type="PANTHER" id="PTHR45695:SF15">
    <property type="entry name" value="OPSIN RH2"/>
    <property type="match status" value="1"/>
</dbReference>
<keyword evidence="6 8" id="KW-0675">Receptor</keyword>
<feature type="transmembrane region" description="Helical" evidence="9">
    <location>
        <begin position="86"/>
        <end position="111"/>
    </location>
</feature>
<dbReference type="InterPro" id="IPR000204">
    <property type="entry name" value="Orexin_rcpt"/>
</dbReference>
<dbReference type="GO" id="GO:0016499">
    <property type="term" value="F:orexin receptor activity"/>
    <property type="evidence" value="ECO:0007669"/>
    <property type="project" value="InterPro"/>
</dbReference>
<dbReference type="CDD" id="cd15208">
    <property type="entry name" value="7tmA_OXR"/>
    <property type="match status" value="1"/>
</dbReference>
<dbReference type="GO" id="GO:0005886">
    <property type="term" value="C:plasma membrane"/>
    <property type="evidence" value="ECO:0007669"/>
    <property type="project" value="TreeGrafter"/>
</dbReference>
<dbReference type="PROSITE" id="PS00237">
    <property type="entry name" value="G_PROTEIN_RECEP_F1_1"/>
    <property type="match status" value="1"/>
</dbReference>
<evidence type="ECO:0000256" key="6">
    <source>
        <dbReference type="ARBA" id="ARBA00023170"/>
    </source>
</evidence>
<keyword evidence="7 8" id="KW-0807">Transducer</keyword>
<dbReference type="Gene3D" id="1.20.1070.10">
    <property type="entry name" value="Rhodopsin 7-helix transmembrane proteins"/>
    <property type="match status" value="1"/>
</dbReference>
<evidence type="ECO:0000256" key="1">
    <source>
        <dbReference type="ARBA" id="ARBA00004141"/>
    </source>
</evidence>
<dbReference type="GeneID" id="105340587"/>
<dbReference type="PROSITE" id="PS50262">
    <property type="entry name" value="G_PROTEIN_RECEP_F1_2"/>
    <property type="match status" value="1"/>
</dbReference>
<dbReference type="InterPro" id="IPR017452">
    <property type="entry name" value="GPCR_Rhodpsn_7TM"/>
</dbReference>
<feature type="transmembrane region" description="Helical" evidence="9">
    <location>
        <begin position="123"/>
        <end position="144"/>
    </location>
</feature>
<keyword evidence="2 8" id="KW-0812">Transmembrane</keyword>
<evidence type="ECO:0000256" key="5">
    <source>
        <dbReference type="ARBA" id="ARBA00023136"/>
    </source>
</evidence>
<feature type="transmembrane region" description="Helical" evidence="9">
    <location>
        <begin position="250"/>
        <end position="280"/>
    </location>
</feature>
<evidence type="ECO:0000256" key="7">
    <source>
        <dbReference type="ARBA" id="ARBA00023224"/>
    </source>
</evidence>
<dbReference type="OrthoDB" id="5987936at2759"/>
<reference evidence="11" key="1">
    <citation type="submission" date="2022-08" db="UniProtKB">
        <authorList>
            <consortium name="EnsemblMetazoa"/>
        </authorList>
    </citation>
    <scope>IDENTIFICATION</scope>
    <source>
        <strain evidence="11">05x7-T-G4-1.051#20</strain>
    </source>
</reference>
<evidence type="ECO:0000259" key="10">
    <source>
        <dbReference type="PROSITE" id="PS50262"/>
    </source>
</evidence>